<sequence>MILRLSYSTINLWVPLETFCDKPQFSWTSYFFFIILAILMLFCAYFIFVLIDVMWKIPKFHTNNRIILSVLITSWYTCSIGYLLLLPYQYNIIELEVSDSSTVGFETHSRVVVDITFQTIPLLIGSILIWTYFSTVISTLLLFLAERAIATYLYSDYERKPRPTLTLVIIVILPTLIFFETFLLTTYIVNMKSSFVISILMVIIFIPSFLFLKKHNNELRKTLKMGQNNVPDPLAAKFQTEENIRSLSLATHFVYCAIFINIIFLLVLISNLFGIIDSKTAFVLFQIICLLNPLVVVPATLSSVVEWKNAFIRNVPFIPRSFRSKKVYVQTENAERITGVYFQQLQHTWNRQS</sequence>
<feature type="transmembrane region" description="Helical" evidence="6">
    <location>
        <begin position="282"/>
        <end position="305"/>
    </location>
</feature>
<comment type="subcellular location">
    <subcellularLocation>
        <location evidence="1">Membrane</location>
        <topology evidence="1">Multi-pass membrane protein</topology>
    </subcellularLocation>
</comment>
<dbReference type="GO" id="GO:0016020">
    <property type="term" value="C:membrane"/>
    <property type="evidence" value="ECO:0007669"/>
    <property type="project" value="UniProtKB-SubCell"/>
</dbReference>
<dbReference type="PANTHER" id="PTHR23128">
    <property type="entry name" value="SERPENTINE RECEPTOR, CLASS E (EPSILON)-RELATED"/>
    <property type="match status" value="1"/>
</dbReference>
<proteinExistence type="inferred from homology"/>
<name>A0A9P1N9J6_9PELO</name>
<evidence type="ECO:0000256" key="6">
    <source>
        <dbReference type="SAM" id="Phobius"/>
    </source>
</evidence>
<accession>A0A9P1N9J6</accession>
<reference evidence="7" key="1">
    <citation type="submission" date="2022-11" db="EMBL/GenBank/DDBJ databases">
        <authorList>
            <person name="Kikuchi T."/>
        </authorList>
    </citation>
    <scope>NUCLEOTIDE SEQUENCE</scope>
    <source>
        <strain evidence="7">PS1010</strain>
    </source>
</reference>
<evidence type="ECO:0000256" key="3">
    <source>
        <dbReference type="ARBA" id="ARBA00022692"/>
    </source>
</evidence>
<dbReference type="OrthoDB" id="5795580at2759"/>
<organism evidence="7 8">
    <name type="scientific">Caenorhabditis angaria</name>
    <dbReference type="NCBI Taxonomy" id="860376"/>
    <lineage>
        <taxon>Eukaryota</taxon>
        <taxon>Metazoa</taxon>
        <taxon>Ecdysozoa</taxon>
        <taxon>Nematoda</taxon>
        <taxon>Chromadorea</taxon>
        <taxon>Rhabditida</taxon>
        <taxon>Rhabditina</taxon>
        <taxon>Rhabditomorpha</taxon>
        <taxon>Rhabditoidea</taxon>
        <taxon>Rhabditidae</taxon>
        <taxon>Peloderinae</taxon>
        <taxon>Caenorhabditis</taxon>
    </lineage>
</organism>
<feature type="transmembrane region" description="Helical" evidence="6">
    <location>
        <begin position="165"/>
        <end position="189"/>
    </location>
</feature>
<dbReference type="GO" id="GO:0007606">
    <property type="term" value="P:sensory perception of chemical stimulus"/>
    <property type="evidence" value="ECO:0007669"/>
    <property type="project" value="InterPro"/>
</dbReference>
<dbReference type="Proteomes" id="UP001152747">
    <property type="component" value="Unassembled WGS sequence"/>
</dbReference>
<keyword evidence="4 6" id="KW-1133">Transmembrane helix</keyword>
<feature type="transmembrane region" description="Helical" evidence="6">
    <location>
        <begin position="120"/>
        <end position="144"/>
    </location>
</feature>
<protein>
    <submittedName>
        <fullName evidence="7">Uncharacterized protein</fullName>
    </submittedName>
</protein>
<evidence type="ECO:0000313" key="8">
    <source>
        <dbReference type="Proteomes" id="UP001152747"/>
    </source>
</evidence>
<feature type="transmembrane region" description="Helical" evidence="6">
    <location>
        <begin position="30"/>
        <end position="54"/>
    </location>
</feature>
<evidence type="ECO:0000256" key="2">
    <source>
        <dbReference type="ARBA" id="ARBA00006803"/>
    </source>
</evidence>
<dbReference type="InterPro" id="IPR004151">
    <property type="entry name" value="7TM_GPCR_serpentine_rcpt_Sre"/>
</dbReference>
<dbReference type="AlphaFoldDB" id="A0A9P1N9J6"/>
<comment type="similarity">
    <text evidence="2">Belongs to the nematode receptor-like protein sre family.</text>
</comment>
<gene>
    <name evidence="7" type="ORF">CAMP_LOCUS15439</name>
</gene>
<evidence type="ECO:0000256" key="4">
    <source>
        <dbReference type="ARBA" id="ARBA00022989"/>
    </source>
</evidence>
<comment type="caution">
    <text evidence="7">The sequence shown here is derived from an EMBL/GenBank/DDBJ whole genome shotgun (WGS) entry which is preliminary data.</text>
</comment>
<dbReference type="PANTHER" id="PTHR23128:SF35">
    <property type="entry name" value="SERPENTINE RECEPTOR, CLASS E (EPSILON)"/>
    <property type="match status" value="1"/>
</dbReference>
<dbReference type="Pfam" id="PF03125">
    <property type="entry name" value="Sre"/>
    <property type="match status" value="1"/>
</dbReference>
<feature type="transmembrane region" description="Helical" evidence="6">
    <location>
        <begin position="195"/>
        <end position="212"/>
    </location>
</feature>
<evidence type="ECO:0000256" key="5">
    <source>
        <dbReference type="ARBA" id="ARBA00023136"/>
    </source>
</evidence>
<keyword evidence="3 6" id="KW-0812">Transmembrane</keyword>
<feature type="transmembrane region" description="Helical" evidence="6">
    <location>
        <begin position="253"/>
        <end position="276"/>
    </location>
</feature>
<keyword evidence="5 6" id="KW-0472">Membrane</keyword>
<keyword evidence="8" id="KW-1185">Reference proteome</keyword>
<evidence type="ECO:0000313" key="7">
    <source>
        <dbReference type="EMBL" id="CAI5452802.1"/>
    </source>
</evidence>
<dbReference type="EMBL" id="CANHGI010000005">
    <property type="protein sequence ID" value="CAI5452802.1"/>
    <property type="molecule type" value="Genomic_DNA"/>
</dbReference>
<feature type="transmembrane region" description="Helical" evidence="6">
    <location>
        <begin position="66"/>
        <end position="85"/>
    </location>
</feature>
<evidence type="ECO:0000256" key="1">
    <source>
        <dbReference type="ARBA" id="ARBA00004141"/>
    </source>
</evidence>